<evidence type="ECO:0000256" key="1">
    <source>
        <dbReference type="SAM" id="MobiDB-lite"/>
    </source>
</evidence>
<dbReference type="Proteomes" id="UP000283878">
    <property type="component" value="Unassembled WGS sequence"/>
</dbReference>
<dbReference type="AlphaFoldDB" id="A0AAX1XQ00"/>
<name>A0AAX1XQ00_9VIBR</name>
<feature type="compositionally biased region" description="Basic and acidic residues" evidence="1">
    <location>
        <begin position="79"/>
        <end position="88"/>
    </location>
</feature>
<comment type="caution">
    <text evidence="2">The sequence shown here is derived from an EMBL/GenBank/DDBJ whole genome shotgun (WGS) entry which is preliminary data.</text>
</comment>
<gene>
    <name evidence="2" type="ORF">CYQ91_07020</name>
</gene>
<accession>A0AAX1XQ00</accession>
<evidence type="ECO:0000313" key="3">
    <source>
        <dbReference type="Proteomes" id="UP000283878"/>
    </source>
</evidence>
<dbReference type="EMBL" id="PKPZ01000004">
    <property type="protein sequence ID" value="RPB41057.1"/>
    <property type="molecule type" value="Genomic_DNA"/>
</dbReference>
<protein>
    <submittedName>
        <fullName evidence="2">Uncharacterized protein</fullName>
    </submittedName>
</protein>
<evidence type="ECO:0000313" key="2">
    <source>
        <dbReference type="EMBL" id="RPB41057.1"/>
    </source>
</evidence>
<proteinExistence type="predicted"/>
<organism evidence="2 3">
    <name type="scientific">Vibrio diabolicus</name>
    <dbReference type="NCBI Taxonomy" id="50719"/>
    <lineage>
        <taxon>Bacteria</taxon>
        <taxon>Pseudomonadati</taxon>
        <taxon>Pseudomonadota</taxon>
        <taxon>Gammaproteobacteria</taxon>
        <taxon>Vibrionales</taxon>
        <taxon>Vibrionaceae</taxon>
        <taxon>Vibrio</taxon>
        <taxon>Vibrio diabolicus subgroup</taxon>
    </lineage>
</organism>
<reference evidence="2 3" key="1">
    <citation type="journal article" date="2018" name="AMB Express">
        <title>Occurrence and significance of pathogenicity and fitness islands in environmental vibrios.</title>
        <authorList>
            <person name="Klein S."/>
            <person name="Pipes S."/>
            <person name="Lovell C.R."/>
        </authorList>
    </citation>
    <scope>NUCLEOTIDE SEQUENCE [LARGE SCALE GENOMIC DNA]</scope>
    <source>
        <strain evidence="2 3">JBS-8-11-1</strain>
    </source>
</reference>
<sequence>MNLSIWKTRRNQRQLVASQCNGTHIYFDSFELEAVEASLWLYQGMTLVACIKAKDATFADITNAAHRMATLGAQNNGEPLHEIRKQDEAPQVGADSSPVGA</sequence>
<dbReference type="RefSeq" id="WP_124007929.1">
    <property type="nucleotide sequence ID" value="NZ_PKPZ01000004.1"/>
</dbReference>
<feature type="region of interest" description="Disordered" evidence="1">
    <location>
        <begin position="73"/>
        <end position="101"/>
    </location>
</feature>